<dbReference type="PROSITE" id="PS50293">
    <property type="entry name" value="TPR_REGION"/>
    <property type="match status" value="1"/>
</dbReference>
<protein>
    <submittedName>
        <fullName evidence="4">Tetratricopeptide repeat protein</fullName>
    </submittedName>
</protein>
<name>A0ABR7XF50_9BACT</name>
<evidence type="ECO:0000256" key="1">
    <source>
        <dbReference type="ARBA" id="ARBA00022737"/>
    </source>
</evidence>
<dbReference type="SUPFAM" id="SSF48452">
    <property type="entry name" value="TPR-like"/>
    <property type="match status" value="1"/>
</dbReference>
<reference evidence="4 5" key="1">
    <citation type="submission" date="2020-09" db="EMBL/GenBank/DDBJ databases">
        <title>Genome sequencing and assembly of Pontibacter sp.</title>
        <authorList>
            <person name="Chhetri G."/>
        </authorList>
    </citation>
    <scope>NUCLEOTIDE SEQUENCE [LARGE SCALE GENOMIC DNA]</scope>
    <source>
        <strain evidence="4 5">JH31</strain>
    </source>
</reference>
<dbReference type="PROSITE" id="PS50005">
    <property type="entry name" value="TPR"/>
    <property type="match status" value="2"/>
</dbReference>
<dbReference type="PROSITE" id="PS51257">
    <property type="entry name" value="PROKAR_LIPOPROTEIN"/>
    <property type="match status" value="1"/>
</dbReference>
<dbReference type="RefSeq" id="WP_191182155.1">
    <property type="nucleotide sequence ID" value="NZ_JACXAJ010000001.1"/>
</dbReference>
<dbReference type="InterPro" id="IPR019734">
    <property type="entry name" value="TPR_rpt"/>
</dbReference>
<dbReference type="EMBL" id="JACXAJ010000001">
    <property type="protein sequence ID" value="MBD1396011.1"/>
    <property type="molecule type" value="Genomic_DNA"/>
</dbReference>
<dbReference type="SMART" id="SM00028">
    <property type="entry name" value="TPR"/>
    <property type="match status" value="7"/>
</dbReference>
<dbReference type="InterPro" id="IPR013105">
    <property type="entry name" value="TPR_2"/>
</dbReference>
<keyword evidence="2 3" id="KW-0802">TPR repeat</keyword>
<feature type="repeat" description="TPR" evidence="3">
    <location>
        <begin position="161"/>
        <end position="194"/>
    </location>
</feature>
<dbReference type="PANTHER" id="PTHR44858">
    <property type="entry name" value="TETRATRICOPEPTIDE REPEAT PROTEIN 6"/>
    <property type="match status" value="1"/>
</dbReference>
<gene>
    <name evidence="4" type="ORF">H9Q13_02440</name>
</gene>
<evidence type="ECO:0000256" key="2">
    <source>
        <dbReference type="ARBA" id="ARBA00022803"/>
    </source>
</evidence>
<evidence type="ECO:0000313" key="4">
    <source>
        <dbReference type="EMBL" id="MBD1396011.1"/>
    </source>
</evidence>
<sequence>MKSRACWCGLIVLALGFSSCSPEESSREQMVNLEVVQNDDPGKQLVSLNKAIERSKKDGSLFARRAMVLLHKGELEAALEDVNLAISLSKHDPSNYFVKAQVLYLMGRHEEALPLALRAERNSFQSASLYVLLSELYLQKRNYAQARRYVRQALELSPENEFAFYYNGRILSEMGDTARAVYNYKQALAQRPDFMEPHRELAGLYLSRRDMILAEQHLQKVGRLAPQDPLRWYYQGLLQLDAQRKDSAQLSFSKALSLADTLQGAHFQMGLLEHGQGNYEAALQHLEQAKKTYGIRLKYLSVTASAYERLGENLAALRTYERMVAIEPKHTYAQQSIARLKYRLERPRPQLDSMAVRRSGF</sequence>
<dbReference type="Proteomes" id="UP000625551">
    <property type="component" value="Unassembled WGS sequence"/>
</dbReference>
<dbReference type="InterPro" id="IPR050498">
    <property type="entry name" value="Ycf3"/>
</dbReference>
<evidence type="ECO:0000313" key="5">
    <source>
        <dbReference type="Proteomes" id="UP000625551"/>
    </source>
</evidence>
<keyword evidence="5" id="KW-1185">Reference proteome</keyword>
<proteinExistence type="predicted"/>
<accession>A0ABR7XF50</accession>
<keyword evidence="1" id="KW-0677">Repeat</keyword>
<dbReference type="PANTHER" id="PTHR44858:SF1">
    <property type="entry name" value="UDP-N-ACETYLGLUCOSAMINE--PEPTIDE N-ACETYLGLUCOSAMINYLTRANSFERASE SPINDLY-RELATED"/>
    <property type="match status" value="1"/>
</dbReference>
<comment type="caution">
    <text evidence="4">The sequence shown here is derived from an EMBL/GenBank/DDBJ whole genome shotgun (WGS) entry which is preliminary data.</text>
</comment>
<feature type="repeat" description="TPR" evidence="3">
    <location>
        <begin position="127"/>
        <end position="160"/>
    </location>
</feature>
<dbReference type="InterPro" id="IPR011990">
    <property type="entry name" value="TPR-like_helical_dom_sf"/>
</dbReference>
<dbReference type="Gene3D" id="1.25.40.10">
    <property type="entry name" value="Tetratricopeptide repeat domain"/>
    <property type="match status" value="1"/>
</dbReference>
<evidence type="ECO:0000256" key="3">
    <source>
        <dbReference type="PROSITE-ProRule" id="PRU00339"/>
    </source>
</evidence>
<organism evidence="4 5">
    <name type="scientific">Pontibacter aquaedesilientis</name>
    <dbReference type="NCBI Taxonomy" id="2766980"/>
    <lineage>
        <taxon>Bacteria</taxon>
        <taxon>Pseudomonadati</taxon>
        <taxon>Bacteroidota</taxon>
        <taxon>Cytophagia</taxon>
        <taxon>Cytophagales</taxon>
        <taxon>Hymenobacteraceae</taxon>
        <taxon>Pontibacter</taxon>
    </lineage>
</organism>
<dbReference type="Pfam" id="PF14559">
    <property type="entry name" value="TPR_19"/>
    <property type="match status" value="1"/>
</dbReference>
<dbReference type="Pfam" id="PF07719">
    <property type="entry name" value="TPR_2"/>
    <property type="match status" value="1"/>
</dbReference>